<organism evidence="1 2">
    <name type="scientific">Radiobacillus deserti</name>
    <dbReference type="NCBI Taxonomy" id="2594883"/>
    <lineage>
        <taxon>Bacteria</taxon>
        <taxon>Bacillati</taxon>
        <taxon>Bacillota</taxon>
        <taxon>Bacilli</taxon>
        <taxon>Bacillales</taxon>
        <taxon>Bacillaceae</taxon>
        <taxon>Radiobacillus</taxon>
    </lineage>
</organism>
<protein>
    <recommendedName>
        <fullName evidence="3">DUF892 family protein</fullName>
    </recommendedName>
</protein>
<dbReference type="Proteomes" id="UP000315215">
    <property type="component" value="Chromosome"/>
</dbReference>
<evidence type="ECO:0000313" key="2">
    <source>
        <dbReference type="Proteomes" id="UP000315215"/>
    </source>
</evidence>
<dbReference type="EMBL" id="CP041666">
    <property type="protein sequence ID" value="QDP41873.1"/>
    <property type="molecule type" value="Genomic_DNA"/>
</dbReference>
<dbReference type="OrthoDB" id="2452142at2"/>
<dbReference type="RefSeq" id="WP_143896846.1">
    <property type="nucleotide sequence ID" value="NZ_CP041666.1"/>
</dbReference>
<keyword evidence="2" id="KW-1185">Reference proteome</keyword>
<sequence length="184" mass="21188">MTQKQSLTLIELGSTYREEQLDRVERWLGNTIAIQIALMDITNKALKEIKEPHIHEALSKMEKSNQRHQDHAESLYKIISKEYTKQRNQLMGKGTALLEQGLFSFQDLMGGAVGSWKYMHQLVSLNQQVMGAFAILEQLGLALGMKDFVDTVFKIVHEKQMHQLMLQEYMLEMASISILYKNTV</sequence>
<reference evidence="1 2" key="1">
    <citation type="submission" date="2019-07" db="EMBL/GenBank/DDBJ databases">
        <authorList>
            <person name="Li J."/>
        </authorList>
    </citation>
    <scope>NUCLEOTIDE SEQUENCE [LARGE SCALE GENOMIC DNA]</scope>
    <source>
        <strain evidence="1 2">TKL69</strain>
    </source>
</reference>
<evidence type="ECO:0000313" key="1">
    <source>
        <dbReference type="EMBL" id="QDP41873.1"/>
    </source>
</evidence>
<gene>
    <name evidence="1" type="ORF">FN924_17860</name>
</gene>
<proteinExistence type="predicted"/>
<dbReference type="AlphaFoldDB" id="A0A516KKE3"/>
<evidence type="ECO:0008006" key="3">
    <source>
        <dbReference type="Google" id="ProtNLM"/>
    </source>
</evidence>
<dbReference type="KEGG" id="aqt:FN924_17860"/>
<accession>A0A516KKE3</accession>
<name>A0A516KKE3_9BACI</name>